<name>A0A917JRW3_9GAMM</name>
<protein>
    <submittedName>
        <fullName evidence="1">Uncharacterized protein</fullName>
    </submittedName>
</protein>
<comment type="caution">
    <text evidence="1">The sequence shown here is derived from an EMBL/GenBank/DDBJ whole genome shotgun (WGS) entry which is preliminary data.</text>
</comment>
<dbReference type="EMBL" id="BMOB01000003">
    <property type="protein sequence ID" value="GGI82423.1"/>
    <property type="molecule type" value="Genomic_DNA"/>
</dbReference>
<proteinExistence type="predicted"/>
<accession>A0A917JRW3</accession>
<dbReference type="RefSeq" id="WP_131776188.1">
    <property type="nucleotide sequence ID" value="NZ_BMOB01000003.1"/>
</dbReference>
<reference evidence="1" key="1">
    <citation type="journal article" date="2014" name="Int. J. Syst. Evol. Microbiol.">
        <title>Complete genome sequence of Corynebacterium casei LMG S-19264T (=DSM 44701T), isolated from a smear-ripened cheese.</title>
        <authorList>
            <consortium name="US DOE Joint Genome Institute (JGI-PGF)"/>
            <person name="Walter F."/>
            <person name="Albersmeier A."/>
            <person name="Kalinowski J."/>
            <person name="Ruckert C."/>
        </authorList>
    </citation>
    <scope>NUCLEOTIDE SEQUENCE</scope>
    <source>
        <strain evidence="1">JCM 13919</strain>
    </source>
</reference>
<dbReference type="AlphaFoldDB" id="A0A917JRW3"/>
<reference evidence="1" key="2">
    <citation type="submission" date="2020-09" db="EMBL/GenBank/DDBJ databases">
        <authorList>
            <person name="Sun Q."/>
            <person name="Ohkuma M."/>
        </authorList>
    </citation>
    <scope>NUCLEOTIDE SEQUENCE</scope>
    <source>
        <strain evidence="1">JCM 13919</strain>
    </source>
</reference>
<dbReference type="Proteomes" id="UP000630149">
    <property type="component" value="Unassembled WGS sequence"/>
</dbReference>
<organism evidence="1 2">
    <name type="scientific">Legionella impletisoli</name>
    <dbReference type="NCBI Taxonomy" id="343510"/>
    <lineage>
        <taxon>Bacteria</taxon>
        <taxon>Pseudomonadati</taxon>
        <taxon>Pseudomonadota</taxon>
        <taxon>Gammaproteobacteria</taxon>
        <taxon>Legionellales</taxon>
        <taxon>Legionellaceae</taxon>
        <taxon>Legionella</taxon>
    </lineage>
</organism>
<sequence>MVDGQELLDSKITAASFEVVKCSNRQNRVEKEYAYKVKISFLNHTGAVVSTSKMLIKPEIGLTLSDKPVIDVYSYNGITGKTLFHSQNFSNGVSKECQKTTEAAKQYSNKDGQVLFVLDIKDEPQETNARSYKDKGGIIATEQAFVTYLQEEKVPDGSEFKHARTFKKHLMKASPDYLMLEGRLKAEIIQHFTSEQQTFMQTKGEGVSVFCQLTEFLLNAFKRGETANFKSRHQTSLNITRTSYSRHDFFIKLNPEAPDYQPTNDSTTIYPPFYTKIATQGMYTQAMQQSGFFKLSLRSESNGVVHMNTSRVDLTS</sequence>
<evidence type="ECO:0000313" key="1">
    <source>
        <dbReference type="EMBL" id="GGI82423.1"/>
    </source>
</evidence>
<gene>
    <name evidence="1" type="ORF">GCM10007966_08770</name>
</gene>
<evidence type="ECO:0000313" key="2">
    <source>
        <dbReference type="Proteomes" id="UP000630149"/>
    </source>
</evidence>
<keyword evidence="2" id="KW-1185">Reference proteome</keyword>
<dbReference type="OrthoDB" id="5654292at2"/>